<organism evidence="1 2">
    <name type="scientific">Limosilactobacillus reuteri</name>
    <name type="common">Lactobacillus reuteri</name>
    <dbReference type="NCBI Taxonomy" id="1598"/>
    <lineage>
        <taxon>Bacteria</taxon>
        <taxon>Bacillati</taxon>
        <taxon>Bacillota</taxon>
        <taxon>Bacilli</taxon>
        <taxon>Lactobacillales</taxon>
        <taxon>Lactobacillaceae</taxon>
        <taxon>Limosilactobacillus</taxon>
    </lineage>
</organism>
<sequence length="65" mass="7619">MPSEYTDEIENSSYTRRAFSMGKKSKYSAEEKISILDEVLRDGAPKVMAKYNISQDAIHRWRLLY</sequence>
<protein>
    <recommendedName>
        <fullName evidence="3">Transposase</fullName>
    </recommendedName>
</protein>
<dbReference type="Proteomes" id="UP000216122">
    <property type="component" value="Unassembled WGS sequence"/>
</dbReference>
<evidence type="ECO:0000313" key="2">
    <source>
        <dbReference type="Proteomes" id="UP000216122"/>
    </source>
</evidence>
<evidence type="ECO:0008006" key="3">
    <source>
        <dbReference type="Google" id="ProtNLM"/>
    </source>
</evidence>
<reference evidence="2" key="1">
    <citation type="submission" date="2017-05" db="EMBL/GenBank/DDBJ databases">
        <authorList>
            <person name="Lin X.B."/>
            <person name="Stothard P."/>
            <person name="Tasseva G."/>
            <person name="Walter J."/>
        </authorList>
    </citation>
    <scope>NUCLEOTIDE SEQUENCE [LARGE SCALE GENOMIC DNA]</scope>
    <source>
        <strain evidence="2">103v</strain>
    </source>
</reference>
<dbReference type="EMBL" id="NGQC01000033">
    <property type="protein sequence ID" value="OYT03478.1"/>
    <property type="molecule type" value="Genomic_DNA"/>
</dbReference>
<name>A0A256VIQ3_LIMRT</name>
<reference evidence="1 2" key="2">
    <citation type="submission" date="2017-09" db="EMBL/GenBank/DDBJ databases">
        <title>Tripartite evolution among Lactobacillus johnsonii, Lactobacillus taiwanensis, Lactobacillus reuteri and their rodent host.</title>
        <authorList>
            <person name="Wang T."/>
            <person name="Knowles S."/>
            <person name="Cheng C."/>
        </authorList>
    </citation>
    <scope>NUCLEOTIDE SEQUENCE [LARGE SCALE GENOMIC DNA]</scope>
    <source>
        <strain evidence="1 2">103v</strain>
    </source>
</reference>
<evidence type="ECO:0000313" key="1">
    <source>
        <dbReference type="EMBL" id="OYT03478.1"/>
    </source>
</evidence>
<dbReference type="GO" id="GO:0043565">
    <property type="term" value="F:sequence-specific DNA binding"/>
    <property type="evidence" value="ECO:0007669"/>
    <property type="project" value="InterPro"/>
</dbReference>
<feature type="non-terminal residue" evidence="1">
    <location>
        <position position="65"/>
    </location>
</feature>
<comment type="caution">
    <text evidence="1">The sequence shown here is derived from an EMBL/GenBank/DDBJ whole genome shotgun (WGS) entry which is preliminary data.</text>
</comment>
<accession>A0A256VIQ3</accession>
<dbReference type="InterPro" id="IPR010921">
    <property type="entry name" value="Trp_repressor/repl_initiator"/>
</dbReference>
<gene>
    <name evidence="1" type="ORF">CBG21_05355</name>
</gene>
<dbReference type="SUPFAM" id="SSF48295">
    <property type="entry name" value="TrpR-like"/>
    <property type="match status" value="1"/>
</dbReference>
<dbReference type="AlphaFoldDB" id="A0A256VIQ3"/>
<proteinExistence type="predicted"/>